<dbReference type="Gene3D" id="2.130.10.10">
    <property type="entry name" value="YVTN repeat-like/Quinoprotein amine dehydrogenase"/>
    <property type="match status" value="1"/>
</dbReference>
<dbReference type="SMART" id="SM00320">
    <property type="entry name" value="WD40"/>
    <property type="match status" value="2"/>
</dbReference>
<feature type="transmembrane region" description="Helical" evidence="2">
    <location>
        <begin position="2422"/>
        <end position="2441"/>
    </location>
</feature>
<protein>
    <submittedName>
        <fullName evidence="4">WD domain, G-beta repeat protein</fullName>
    </submittedName>
</protein>
<keyword evidence="2" id="KW-0812">Transmembrane</keyword>
<name>I7MFN4_TETTS</name>
<dbReference type="CDD" id="cd00064">
    <property type="entry name" value="FU"/>
    <property type="match status" value="1"/>
</dbReference>
<feature type="signal peptide" evidence="3">
    <location>
        <begin position="1"/>
        <end position="24"/>
    </location>
</feature>
<keyword evidence="3" id="KW-0732">Signal</keyword>
<organism evidence="4 5">
    <name type="scientific">Tetrahymena thermophila (strain SB210)</name>
    <dbReference type="NCBI Taxonomy" id="312017"/>
    <lineage>
        <taxon>Eukaryota</taxon>
        <taxon>Sar</taxon>
        <taxon>Alveolata</taxon>
        <taxon>Ciliophora</taxon>
        <taxon>Intramacronucleata</taxon>
        <taxon>Oligohymenophorea</taxon>
        <taxon>Hymenostomatida</taxon>
        <taxon>Tetrahymenina</taxon>
        <taxon>Tetrahymenidae</taxon>
        <taxon>Tetrahymena</taxon>
    </lineage>
</organism>
<accession>I7MFN4</accession>
<keyword evidence="5" id="KW-1185">Reference proteome</keyword>
<evidence type="ECO:0000313" key="5">
    <source>
        <dbReference type="Proteomes" id="UP000009168"/>
    </source>
</evidence>
<dbReference type="Proteomes" id="UP000009168">
    <property type="component" value="Unassembled WGS sequence"/>
</dbReference>
<dbReference type="eggNOG" id="ENOG502SFTV">
    <property type="taxonomic scope" value="Eukaryota"/>
</dbReference>
<keyword evidence="1" id="KW-0853">WD repeat</keyword>
<proteinExistence type="predicted"/>
<feature type="transmembrane region" description="Helical" evidence="2">
    <location>
        <begin position="2547"/>
        <end position="2566"/>
    </location>
</feature>
<dbReference type="InterPro" id="IPR001680">
    <property type="entry name" value="WD40_rpt"/>
</dbReference>
<dbReference type="InterPro" id="IPR006212">
    <property type="entry name" value="Furin_repeat"/>
</dbReference>
<feature type="transmembrane region" description="Helical" evidence="2">
    <location>
        <begin position="2623"/>
        <end position="2644"/>
    </location>
</feature>
<feature type="repeat" description="WD" evidence="1">
    <location>
        <begin position="491"/>
        <end position="523"/>
    </location>
</feature>
<dbReference type="PROSITE" id="PS50082">
    <property type="entry name" value="WD_REPEATS_2"/>
    <property type="match status" value="1"/>
</dbReference>
<dbReference type="SUPFAM" id="SSF57184">
    <property type="entry name" value="Growth factor receptor domain"/>
    <property type="match status" value="1"/>
</dbReference>
<dbReference type="KEGG" id="tet:TTHERM_00756020"/>
<dbReference type="PANTHER" id="PTHR11319:SF35">
    <property type="entry name" value="OUTER MEMBRANE PROTEIN PMPC-RELATED"/>
    <property type="match status" value="1"/>
</dbReference>
<keyword evidence="2" id="KW-1133">Transmembrane helix</keyword>
<dbReference type="RefSeq" id="XP_001031731.2">
    <property type="nucleotide sequence ID" value="XM_001031731.2"/>
</dbReference>
<dbReference type="EMBL" id="GG662437">
    <property type="protein sequence ID" value="EAR84068.2"/>
    <property type="molecule type" value="Genomic_DNA"/>
</dbReference>
<dbReference type="SUPFAM" id="SSF50978">
    <property type="entry name" value="WD40 repeat-like"/>
    <property type="match status" value="2"/>
</dbReference>
<gene>
    <name evidence="4" type="ORF">TTHERM_00756020</name>
</gene>
<dbReference type="InterPro" id="IPR009030">
    <property type="entry name" value="Growth_fac_rcpt_cys_sf"/>
</dbReference>
<dbReference type="InParanoid" id="I7MFN4"/>
<dbReference type="InterPro" id="IPR036322">
    <property type="entry name" value="WD40_repeat_dom_sf"/>
</dbReference>
<dbReference type="SUPFAM" id="SSF82171">
    <property type="entry name" value="DPP6 N-terminal domain-like"/>
    <property type="match status" value="1"/>
</dbReference>
<dbReference type="GeneID" id="7838772"/>
<evidence type="ECO:0000256" key="3">
    <source>
        <dbReference type="SAM" id="SignalP"/>
    </source>
</evidence>
<feature type="chain" id="PRO_5003712316" evidence="3">
    <location>
        <begin position="25"/>
        <end position="3382"/>
    </location>
</feature>
<feature type="transmembrane region" description="Helical" evidence="2">
    <location>
        <begin position="2675"/>
        <end position="2695"/>
    </location>
</feature>
<evidence type="ECO:0000256" key="2">
    <source>
        <dbReference type="SAM" id="Phobius"/>
    </source>
</evidence>
<dbReference type="OrthoDB" id="295386at2759"/>
<feature type="transmembrane region" description="Helical" evidence="2">
    <location>
        <begin position="2730"/>
        <end position="2749"/>
    </location>
</feature>
<feature type="transmembrane region" description="Helical" evidence="2">
    <location>
        <begin position="2701"/>
        <end position="2718"/>
    </location>
</feature>
<dbReference type="PANTHER" id="PTHR11319">
    <property type="entry name" value="G PROTEIN-COUPLED RECEPTOR-RELATED"/>
    <property type="match status" value="1"/>
</dbReference>
<evidence type="ECO:0000313" key="4">
    <source>
        <dbReference type="EMBL" id="EAR84068.2"/>
    </source>
</evidence>
<dbReference type="PROSITE" id="PS50294">
    <property type="entry name" value="WD_REPEATS_REGION"/>
    <property type="match status" value="1"/>
</dbReference>
<feature type="transmembrane region" description="Helical" evidence="2">
    <location>
        <begin position="2755"/>
        <end position="2777"/>
    </location>
</feature>
<keyword evidence="2" id="KW-0472">Membrane</keyword>
<reference evidence="5" key="1">
    <citation type="journal article" date="2006" name="PLoS Biol.">
        <title>Macronuclear genome sequence of the ciliate Tetrahymena thermophila, a model eukaryote.</title>
        <authorList>
            <person name="Eisen J.A."/>
            <person name="Coyne R.S."/>
            <person name="Wu M."/>
            <person name="Wu D."/>
            <person name="Thiagarajan M."/>
            <person name="Wortman J.R."/>
            <person name="Badger J.H."/>
            <person name="Ren Q."/>
            <person name="Amedeo P."/>
            <person name="Jones K.M."/>
            <person name="Tallon L.J."/>
            <person name="Delcher A.L."/>
            <person name="Salzberg S.L."/>
            <person name="Silva J.C."/>
            <person name="Haas B.J."/>
            <person name="Majoros W.H."/>
            <person name="Farzad M."/>
            <person name="Carlton J.M."/>
            <person name="Smith R.K. Jr."/>
            <person name="Garg J."/>
            <person name="Pearlman R.E."/>
            <person name="Karrer K.M."/>
            <person name="Sun L."/>
            <person name="Manning G."/>
            <person name="Elde N.C."/>
            <person name="Turkewitz A.P."/>
            <person name="Asai D.J."/>
            <person name="Wilkes D.E."/>
            <person name="Wang Y."/>
            <person name="Cai H."/>
            <person name="Collins K."/>
            <person name="Stewart B.A."/>
            <person name="Lee S.R."/>
            <person name="Wilamowska K."/>
            <person name="Weinberg Z."/>
            <person name="Ruzzo W.L."/>
            <person name="Wloga D."/>
            <person name="Gaertig J."/>
            <person name="Frankel J."/>
            <person name="Tsao C.-C."/>
            <person name="Gorovsky M.A."/>
            <person name="Keeling P.J."/>
            <person name="Waller R.F."/>
            <person name="Patron N.J."/>
            <person name="Cherry J.M."/>
            <person name="Stover N.A."/>
            <person name="Krieger C.J."/>
            <person name="del Toro C."/>
            <person name="Ryder H.F."/>
            <person name="Williamson S.C."/>
            <person name="Barbeau R.A."/>
            <person name="Hamilton E.P."/>
            <person name="Orias E."/>
        </authorList>
    </citation>
    <scope>NUCLEOTIDE SEQUENCE [LARGE SCALE GENOMIC DNA]</scope>
    <source>
        <strain evidence="5">SB210</strain>
    </source>
</reference>
<evidence type="ECO:0000256" key="1">
    <source>
        <dbReference type="PROSITE-ProRule" id="PRU00221"/>
    </source>
</evidence>
<dbReference type="InterPro" id="IPR015943">
    <property type="entry name" value="WD40/YVTN_repeat-like_dom_sf"/>
</dbReference>
<sequence length="3382" mass="390777">MLTVLKLGKLFLTIIGLIILKALGDCGQNCSICDQSKQICSSCVNGFILDQTSSLCVPLVCNNGQLFDPSTNQCVTICPQQYLNDQNQKVCTKITQCPSKQEFGQEYFDVVQKIVISSMFVVLQGQIQKQSTAPIILLDNQNYNLVGTIDSHKSQIIDMLYLPIQQQQSVGSQNINQIEYLYSYSQNEIAKWNLITTQNIYLLNLPSNIIISNTINFINQNYLVVLKNDNLNQQFGYIDLKELDLKASQQQFAIDYKIFPLVHSQAIQQICIMNNFAYSFASELFIAQWDIQNVKFSSQIFKFQQQISAMYCLEQQNLMAVVIQNSGTLFLCNANNNKCLNTQTTHNFISNVIFTVDPRFKYNIIFTNSNTEMNLLTYDDNSIYFLQSASSDIAYLYENNGLVFVISQSGALSMHGYNLQQTKDSADINMISSQFTKKSLQSSTINAITMNNNNDLLIANSNLNILSISQINVQQYSIQKKETKRKLQQYRRGHSDRVNGILFDNLYNRIITYSNDGSFRIWDQINLQQGEFRLVIYQYHPDCPQFQSSNCNKQLVKMDLLTSTIFITQYNDNQLILWDYQLFSVSIRDRIVSSLGIQIQNYQFFQQQFLIFCNTKMWQVYNVKDKTSITKSNNALYAVLEIIDGITQVIYYDSILSILFVCPHPDCSIVSYSTPISGSVLFIKYFSQYQIMAIGTSNSYLYMLFASSKFKNYPLQVQNPVYISLTPGYYKNIYIFSQNFLLSYYTHNGGTLYSYYSSLGFASVFSQQVASFANPELHFFYQNTINQQIQNQLLGFDTQLKVKLLLTFTEKISTFNVDIINSKIYVGFQDGSIKTGYFQQFLAGLQDPYTYVDMKYSSVNNQIIAFKMGVSLFNTIDWSKTTIPSAHTILPNGGWFDDQTRQLVTYSNDTTINIVKWNLTSLTSYVFKNGHQDSVVMVYVDLKNDRMISFSNDLNFLIWIYSSGIVLKKFDFHYQDNIYFNQQNLDGIFQVIQFAHDINNNRVFSLNTINKFYSFNYLTFEVMLYQNTKDKLINFWIDMNYQNNRYIYLVLQPDSTTSYIRFIDDQKFIDQFNLYQNHAIITEIRFVNSKTYTVDTQLIVVMDRVTLKELTRIICQNPLIMQFIVFEKMDHIYLYSDWTKGVLSYRLSVYRLSTGQKITDIVNAQGIEDGNIAKAYLDEDSYQLIVFKSLRVYTYLIDVRTFRYTQYITVQYSWNPSYVRQGIVLSKNSKFVFLDSANLRVYDIDPSVNQLNNMRDLTEPKIQDQFYNQQTNALYYIDNDSTAWVQNLNSNNGFQEVEEIDNVKNSLVLGQYFYVITNLYIIKYDNNMNKIKQISLSANFYKYTQTHLMVVDYSLNFICLKLDDLSQVGQKYLLTSYPVSIVTQEAFFEIFLVLLNKVIRFSYTNCQLIETVSVQNIQFIRIDPIRKLIYHILNNGNIILYNSYSQGISYATNQQYLFTLSGAQDLVIDQSANRIFVLRLNTSVPIVNVYSFSNTFVFTKLPSLIVPSSVMTTQIQILTCYFGQCLIIQTPYYYGLYQLTSTSVNLVAIFRDNNILTSFIQAYSTGIQNIFIMNSLDSLQIVNANIQSGFQQVLLKLNLLNYRLINQSLTQNGNLLNINLIGISSGISFNYQFVINIQQGQQSSLTQQNCYFNIPQNNYQIQLSNQMTGILQSSQMFNFGIARTLINVDAKNNFYYDQIFQTLSSSVVYLNGGTDKRVLQLTQNFFNQNKIQQLQIQGYDFDLSQMSGQINFSPQTQIIVMKDINFISNIKNCQFQFIQLQSVILENINISGVDIESSQFFYFQNIQQLFIKNINYSNSKISLDSQIFNFNQIFNLFIQGLYISNINKVQQLNNARQLQQSQNTFNSLISINNSQQVKILISQISSVQSQANINYIFKLLGVQNISFDQVYFHDSSQCQFINWQPLYQSGSKSIYIDKSIFSITNSQCSNINSLTQMSLIYLKGYQVIAQNLTINFVSCPTCFGAAVYFDSVQQISILSSNFQNNIAQSGGALAFKNCGISQSSAACVSSNSNLNLCLLLIQQSIFQFNQALESGGSLYILNSNIQMKGCQIQQNKAIIGGGVRYLIIQPIFVYRYFIYLKSKSQQYNDQNVIQFNKAVIHSNNIGSNLKKIAAFDKNKRQIEENLNEIVNSTIHIISQVYINSFVSGGFLEFQFQLLDEENNPLYFDTVLYKSNGYPKSIQSEIISYYIQSQVFSNQIKLFGQQYSDYNFYNSTTKMFSISGLQVIANPKSQNQLYIQSPAIQRPALSSPEYRQIDQGPFYLQLLLKFRDCIPGEVFRKSGSLYYCQVCTEGTYSLIQPTQEQYSTQNCMKCPSQASYCYGRQMTINDGYWKVSNSSSNIIYCTNMPSNCNGNSDKGYCKEGHIGPLCEVCDIKGTIWGEKYATDGSFNCLSCSEVQSAKYIIPSLILIFGMIVYIGFSLKIALDISRLIVLGYYLRMMQICPVSKSSFSDTTNMNIKSLINYIQISQIVNTAKVQLPSFITFLPNFVGSPIQNMMYTLDCWFARSVQGGVPIIFQRTIWSLSIPVIYLTGVYLIYISLVLLKYVKLQTSYLQSGLVFLFLYLQPNMISNLLSVMSCRKIDQKLYIQADVSYECYTGEHIKYIFLICFPGFLLWAFMIPVYILKKMIKYQDQLDHSHVRMRFGFLYQDYKRKHYYWEFVRSYMKVLIVCIYSFYGDPYTNKLIFALIICILYLVLLKKLRPFQMHYFQDLDTASMLTIIVLIIMNIFLYNDPPYVQQVIFYIILLGIHNIYQLYLIKEVIKTKIEISYKSYIEFVKKKLILYFPQLSKYITLNKESSFKKFLHWKMIKFHIVQLKEKKISGQVREQIFGITSSSQQKLSKSNQIQQEKAKLNNLNTSIQQPQNKSISQILLNVPNQISIINQDQAAKSFQNRLQSSQIQFQDQHESFMPHDNSKLIGLNKISVSQLETSKKSLIIVKNLHKVEGVGEIEYNLGVLQCQDSIKEDNNIQEDTPNNNYQYLQINSLKNRQENEKEQTEDIVEINDIQVQIDQQQIFSLENLNQYTKKQSDSTQSSNHQQFNFNSNCQALENGQNVELNENTQPSSGDFQENKKNLDNIQILQNAYYDANQNDKQQELMEISGYDKLGLSPMQFYSNQALIIEQNQILEQSNESFQNQTQQRDKQKSECSIIQEQNLIRNKSISQSKFVKNNNISEKSKGQNILDRGNTLQSNFFSQKLQDVNQATEIQEHKTIGSEFIIQSPINTLKYFDNNISQLDLNSMKNQDQSPNISQKNQLKLIKKDQQQELETVKPIDQIDQKIENNLQESKIVSPINFELKQISQNNQQEFQVITFQQLDEIQTDQNDQDKKSQDEAQYEILSCDVLSNVELQILQPEENNQPKLK</sequence>